<dbReference type="Proteomes" id="UP000001861">
    <property type="component" value="Unassembled WGS sequence"/>
</dbReference>
<evidence type="ECO:0000256" key="1">
    <source>
        <dbReference type="SAM" id="Phobius"/>
    </source>
</evidence>
<dbReference type="OMA" id="FTRRSHI"/>
<gene>
    <name evidence="2" type="ORF">CC1G_10197</name>
</gene>
<keyword evidence="1" id="KW-0812">Transmembrane</keyword>
<keyword evidence="3" id="KW-1185">Reference proteome</keyword>
<evidence type="ECO:0000313" key="2">
    <source>
        <dbReference type="EMBL" id="EAU80630.2"/>
    </source>
</evidence>
<dbReference type="AlphaFoldDB" id="A8PGE8"/>
<dbReference type="GeneID" id="6017877"/>
<dbReference type="RefSeq" id="XP_001841200.2">
    <property type="nucleotide sequence ID" value="XM_001841148.2"/>
</dbReference>
<reference evidence="2 3" key="1">
    <citation type="journal article" date="2010" name="Proc. Natl. Acad. Sci. U.S.A.">
        <title>Insights into evolution of multicellular fungi from the assembled chromosomes of the mushroom Coprinopsis cinerea (Coprinus cinereus).</title>
        <authorList>
            <person name="Stajich J.E."/>
            <person name="Wilke S.K."/>
            <person name="Ahren D."/>
            <person name="Au C.H."/>
            <person name="Birren B.W."/>
            <person name="Borodovsky M."/>
            <person name="Burns C."/>
            <person name="Canback B."/>
            <person name="Casselton L.A."/>
            <person name="Cheng C.K."/>
            <person name="Deng J."/>
            <person name="Dietrich F.S."/>
            <person name="Fargo D.C."/>
            <person name="Farman M.L."/>
            <person name="Gathman A.C."/>
            <person name="Goldberg J."/>
            <person name="Guigo R."/>
            <person name="Hoegger P.J."/>
            <person name="Hooker J.B."/>
            <person name="Huggins A."/>
            <person name="James T.Y."/>
            <person name="Kamada T."/>
            <person name="Kilaru S."/>
            <person name="Kodira C."/>
            <person name="Kues U."/>
            <person name="Kupfer D."/>
            <person name="Kwan H.S."/>
            <person name="Lomsadze A."/>
            <person name="Li W."/>
            <person name="Lilly W.W."/>
            <person name="Ma L.J."/>
            <person name="Mackey A.J."/>
            <person name="Manning G."/>
            <person name="Martin F."/>
            <person name="Muraguchi H."/>
            <person name="Natvig D.O."/>
            <person name="Palmerini H."/>
            <person name="Ramesh M.A."/>
            <person name="Rehmeyer C.J."/>
            <person name="Roe B.A."/>
            <person name="Shenoy N."/>
            <person name="Stanke M."/>
            <person name="Ter-Hovhannisyan V."/>
            <person name="Tunlid A."/>
            <person name="Velagapudi R."/>
            <person name="Vision T.J."/>
            <person name="Zeng Q."/>
            <person name="Zolan M.E."/>
            <person name="Pukkila P.J."/>
        </authorList>
    </citation>
    <scope>NUCLEOTIDE SEQUENCE [LARGE SCALE GENOMIC DNA]</scope>
    <source>
        <strain evidence="3">Okayama-7 / 130 / ATCC MYA-4618 / FGSC 9003</strain>
    </source>
</reference>
<sequence length="166" mass="18932">MTLLGRYVFLGTWEVTTQPTPPGCFSSLPEGQLIMIAYVLVLYSGFMTMILCLYYGFRMYWTERETGRLIKIFYRDGAIYFVILSAMSIANAVAALFLPSRYRFLLAPPQAVAHSTLSIRMILHLREGARKQMGFGTNEPRATMTWEWSGTTTSQPFMATPYRPRA</sequence>
<feature type="transmembrane region" description="Helical" evidence="1">
    <location>
        <begin position="35"/>
        <end position="57"/>
    </location>
</feature>
<keyword evidence="1" id="KW-0472">Membrane</keyword>
<dbReference type="HOGENOM" id="CLU_1602627_0_0_1"/>
<keyword evidence="1" id="KW-1133">Transmembrane helix</keyword>
<dbReference type="EMBL" id="AACS02000002">
    <property type="protein sequence ID" value="EAU80630.2"/>
    <property type="molecule type" value="Genomic_DNA"/>
</dbReference>
<dbReference type="InParanoid" id="A8PGE8"/>
<evidence type="ECO:0000313" key="3">
    <source>
        <dbReference type="Proteomes" id="UP000001861"/>
    </source>
</evidence>
<proteinExistence type="predicted"/>
<comment type="caution">
    <text evidence="2">The sequence shown here is derived from an EMBL/GenBank/DDBJ whole genome shotgun (WGS) entry which is preliminary data.</text>
</comment>
<name>A8PGE8_COPC7</name>
<protein>
    <submittedName>
        <fullName evidence="2">Uncharacterized protein</fullName>
    </submittedName>
</protein>
<dbReference type="OrthoDB" id="2645170at2759"/>
<dbReference type="VEuPathDB" id="FungiDB:CC1G_10197"/>
<dbReference type="KEGG" id="cci:CC1G_10197"/>
<organism evidence="2 3">
    <name type="scientific">Coprinopsis cinerea (strain Okayama-7 / 130 / ATCC MYA-4618 / FGSC 9003)</name>
    <name type="common">Inky cap fungus</name>
    <name type="synonym">Hormographiella aspergillata</name>
    <dbReference type="NCBI Taxonomy" id="240176"/>
    <lineage>
        <taxon>Eukaryota</taxon>
        <taxon>Fungi</taxon>
        <taxon>Dikarya</taxon>
        <taxon>Basidiomycota</taxon>
        <taxon>Agaricomycotina</taxon>
        <taxon>Agaricomycetes</taxon>
        <taxon>Agaricomycetidae</taxon>
        <taxon>Agaricales</taxon>
        <taxon>Agaricineae</taxon>
        <taxon>Psathyrellaceae</taxon>
        <taxon>Coprinopsis</taxon>
    </lineage>
</organism>
<accession>A8PGE8</accession>
<feature type="transmembrane region" description="Helical" evidence="1">
    <location>
        <begin position="78"/>
        <end position="98"/>
    </location>
</feature>